<keyword evidence="5" id="KW-0813">Transport</keyword>
<dbReference type="PANTHER" id="PTHR24221">
    <property type="entry name" value="ATP-BINDING CASSETTE SUB-FAMILY B"/>
    <property type="match status" value="1"/>
</dbReference>
<dbReference type="PROSITE" id="PS00211">
    <property type="entry name" value="ABC_TRANSPORTER_1"/>
    <property type="match status" value="1"/>
</dbReference>
<feature type="transmembrane region" description="Helical" evidence="9">
    <location>
        <begin position="312"/>
        <end position="330"/>
    </location>
</feature>
<dbReference type="InterPro" id="IPR003439">
    <property type="entry name" value="ABC_transporter-like_ATP-bd"/>
</dbReference>
<dbReference type="GO" id="GO:0034040">
    <property type="term" value="F:ATPase-coupled lipid transmembrane transporter activity"/>
    <property type="evidence" value="ECO:0007669"/>
    <property type="project" value="TreeGrafter"/>
</dbReference>
<evidence type="ECO:0000259" key="12">
    <source>
        <dbReference type="PROSITE" id="PS50990"/>
    </source>
</evidence>
<dbReference type="Pfam" id="PF03412">
    <property type="entry name" value="Peptidase_C39"/>
    <property type="match status" value="1"/>
</dbReference>
<feature type="transmembrane region" description="Helical" evidence="9">
    <location>
        <begin position="172"/>
        <end position="192"/>
    </location>
</feature>
<dbReference type="Gene3D" id="3.90.70.10">
    <property type="entry name" value="Cysteine proteinases"/>
    <property type="match status" value="1"/>
</dbReference>
<proteinExistence type="predicted"/>
<keyword evidence="5" id="KW-0653">Protein transport</keyword>
<dbReference type="InterPro" id="IPR036640">
    <property type="entry name" value="ABC1_TM_sf"/>
</dbReference>
<protein>
    <submittedName>
        <fullName evidence="13">ABC transporter ATP-binding protein</fullName>
    </submittedName>
</protein>
<dbReference type="PROSITE" id="PS50929">
    <property type="entry name" value="ABC_TM1F"/>
    <property type="match status" value="1"/>
</dbReference>
<feature type="transmembrane region" description="Helical" evidence="9">
    <location>
        <begin position="212"/>
        <end position="232"/>
    </location>
</feature>
<accession>A0A2N5EMI8</accession>
<evidence type="ECO:0000256" key="1">
    <source>
        <dbReference type="ARBA" id="ARBA00004651"/>
    </source>
</evidence>
<comment type="caution">
    <text evidence="13">The sequence shown here is derived from an EMBL/GenBank/DDBJ whole genome shotgun (WGS) entry which is preliminary data.</text>
</comment>
<dbReference type="PROSITE" id="PS50990">
    <property type="entry name" value="PEPTIDASE_C39"/>
    <property type="match status" value="1"/>
</dbReference>
<keyword evidence="14" id="KW-1185">Reference proteome</keyword>
<feature type="transmembrane region" description="Helical" evidence="9">
    <location>
        <begin position="396"/>
        <end position="415"/>
    </location>
</feature>
<dbReference type="SUPFAM" id="SSF90123">
    <property type="entry name" value="ABC transporter transmembrane region"/>
    <property type="match status" value="1"/>
</dbReference>
<keyword evidence="6 9" id="KW-1133">Transmembrane helix</keyword>
<dbReference type="GO" id="GO:0015031">
    <property type="term" value="P:protein transport"/>
    <property type="evidence" value="ECO:0007669"/>
    <property type="project" value="UniProtKB-KW"/>
</dbReference>
<dbReference type="Pfam" id="PF00005">
    <property type="entry name" value="ABC_tran"/>
    <property type="match status" value="1"/>
</dbReference>
<evidence type="ECO:0000259" key="11">
    <source>
        <dbReference type="PROSITE" id="PS50929"/>
    </source>
</evidence>
<keyword evidence="4 13" id="KW-0067">ATP-binding</keyword>
<name>A0A2N5EMI8_9GAMM</name>
<keyword evidence="8" id="KW-0080">Bacteriocin transport</keyword>
<feature type="domain" description="ABC transmembrane type-1" evidence="11">
    <location>
        <begin position="176"/>
        <end position="453"/>
    </location>
</feature>
<feature type="domain" description="ABC transporter" evidence="10">
    <location>
        <begin position="485"/>
        <end position="711"/>
    </location>
</feature>
<dbReference type="GO" id="GO:0016887">
    <property type="term" value="F:ATP hydrolysis activity"/>
    <property type="evidence" value="ECO:0007669"/>
    <property type="project" value="InterPro"/>
</dbReference>
<sequence>MKKTIIPGMVLQSEANECGLACIAMLAETQGVDTSLEMLRKSYPASAHGMTMKQLCDVLQDLAIPHYPVKFDFSELEALPLPAILHYGEGHYVVLAYCRNGKLCVMNPALGQQLLPAQALKQAISGYAVVVAPAEAAEEKVREKAREKAATALKRRRRLAFMSLKETAGIRGIYRLMLITFLISLSLFIMPIMVSSAINDVYTSPTTSDFPYGLYLLVFVASSLLALGVRLISERFIKRFVVIASQNGFSRLLANSLNFFEKRAPGEIYSRFISWQGTHGQKIELDNGLRTHWVIVLIAFVIMAYISLPLALLSLGGITVMGLISVWAMARDRYYTQALEEYGAKQNDFIMESIQGYATIKSAGLMQQRNIAYAGHSATLFETARRKNIYETIKNTIYQLVSSLEMVFFMLLALPQLKDGSISLGAFFAYNFIRQIFASYVTTLFFAVLEKNRISIIDKRAGDLFSAEAPPAAGSLPPVTPDTPLTYRDIGFHYEGEPQPVLAHLNLTVMPGECLAVVGESGCGKSTLLKIITGLLDPQQGTIEAGGQPLSAEHRNRLCFLQSQEDILFSGSMLENITLFTDVPPARRADIDAMLAWLNLQEVVAQLPGGLNALVRESHSGLSLGQRQRLLLARALYTTQPILMLDEPTANLDAATAHQVMAGIVDQCRRQGRTLIVVTHSAALCPLFDRTLLMEHGALAEQAAPVAMERAS</sequence>
<dbReference type="AlphaFoldDB" id="A0A2N5EMI8"/>
<dbReference type="GO" id="GO:0008233">
    <property type="term" value="F:peptidase activity"/>
    <property type="evidence" value="ECO:0007669"/>
    <property type="project" value="InterPro"/>
</dbReference>
<dbReference type="InterPro" id="IPR039421">
    <property type="entry name" value="Type_1_exporter"/>
</dbReference>
<keyword evidence="2 9" id="KW-0812">Transmembrane</keyword>
<dbReference type="PANTHER" id="PTHR24221:SF654">
    <property type="entry name" value="ATP-BINDING CASSETTE SUB-FAMILY B MEMBER 6"/>
    <property type="match status" value="1"/>
</dbReference>
<comment type="subcellular location">
    <subcellularLocation>
        <location evidence="1">Cell membrane</location>
        <topology evidence="1">Multi-pass membrane protein</topology>
    </subcellularLocation>
</comment>
<evidence type="ECO:0000256" key="8">
    <source>
        <dbReference type="ARBA" id="ARBA00043264"/>
    </source>
</evidence>
<dbReference type="GO" id="GO:0006508">
    <property type="term" value="P:proteolysis"/>
    <property type="evidence" value="ECO:0007669"/>
    <property type="project" value="InterPro"/>
</dbReference>
<dbReference type="SUPFAM" id="SSF52540">
    <property type="entry name" value="P-loop containing nucleoside triphosphate hydrolases"/>
    <property type="match status" value="1"/>
</dbReference>
<feature type="transmembrane region" description="Helical" evidence="9">
    <location>
        <begin position="427"/>
        <end position="449"/>
    </location>
</feature>
<feature type="domain" description="Peptidase C39" evidence="12">
    <location>
        <begin position="12"/>
        <end position="131"/>
    </location>
</feature>
<evidence type="ECO:0000256" key="3">
    <source>
        <dbReference type="ARBA" id="ARBA00022741"/>
    </source>
</evidence>
<dbReference type="GO" id="GO:0005524">
    <property type="term" value="F:ATP binding"/>
    <property type="evidence" value="ECO:0007669"/>
    <property type="project" value="UniProtKB-KW"/>
</dbReference>
<evidence type="ECO:0000256" key="9">
    <source>
        <dbReference type="SAM" id="Phobius"/>
    </source>
</evidence>
<evidence type="ECO:0000313" key="14">
    <source>
        <dbReference type="Proteomes" id="UP000234626"/>
    </source>
</evidence>
<dbReference type="SMART" id="SM00382">
    <property type="entry name" value="AAA"/>
    <property type="match status" value="1"/>
</dbReference>
<gene>
    <name evidence="13" type="ORF">CYR34_11365</name>
</gene>
<dbReference type="EMBL" id="PJZK01000010">
    <property type="protein sequence ID" value="PLR49283.1"/>
    <property type="molecule type" value="Genomic_DNA"/>
</dbReference>
<feature type="transmembrane region" description="Helical" evidence="9">
    <location>
        <begin position="289"/>
        <end position="306"/>
    </location>
</feature>
<evidence type="ECO:0000259" key="10">
    <source>
        <dbReference type="PROSITE" id="PS50893"/>
    </source>
</evidence>
<dbReference type="Proteomes" id="UP000234626">
    <property type="component" value="Unassembled WGS sequence"/>
</dbReference>
<dbReference type="InterPro" id="IPR003593">
    <property type="entry name" value="AAA+_ATPase"/>
</dbReference>
<evidence type="ECO:0000256" key="7">
    <source>
        <dbReference type="ARBA" id="ARBA00023136"/>
    </source>
</evidence>
<dbReference type="GO" id="GO:0005886">
    <property type="term" value="C:plasma membrane"/>
    <property type="evidence" value="ECO:0007669"/>
    <property type="project" value="UniProtKB-SubCell"/>
</dbReference>
<evidence type="ECO:0000313" key="13">
    <source>
        <dbReference type="EMBL" id="PLR49283.1"/>
    </source>
</evidence>
<dbReference type="InterPro" id="IPR017871">
    <property type="entry name" value="ABC_transporter-like_CS"/>
</dbReference>
<evidence type="ECO:0000256" key="2">
    <source>
        <dbReference type="ARBA" id="ARBA00022692"/>
    </source>
</evidence>
<dbReference type="InterPro" id="IPR005074">
    <property type="entry name" value="Peptidase_C39"/>
</dbReference>
<keyword evidence="7 9" id="KW-0472">Membrane</keyword>
<dbReference type="GO" id="GO:0140359">
    <property type="term" value="F:ABC-type transporter activity"/>
    <property type="evidence" value="ECO:0007669"/>
    <property type="project" value="InterPro"/>
</dbReference>
<dbReference type="InterPro" id="IPR011527">
    <property type="entry name" value="ABC1_TM_dom"/>
</dbReference>
<reference evidence="13 14" key="1">
    <citation type="submission" date="2017-12" db="EMBL/GenBank/DDBJ databases">
        <title>Characterization of six clinical isolates of Enterochimera gen. nov., a novel genus of the Yersiniaciae family and the three species Enterochimera arupensis sp. nov., Enterochimera coloradensis sp. nov, and Enterochimera californica sp. nov.</title>
        <authorList>
            <person name="Rossi A."/>
            <person name="Fisher M."/>
        </authorList>
    </citation>
    <scope>NUCLEOTIDE SEQUENCE [LARGE SCALE GENOMIC DNA]</scope>
    <source>
        <strain evidence="13 14">2016Iso1</strain>
    </source>
</reference>
<dbReference type="PROSITE" id="PS50893">
    <property type="entry name" value="ABC_TRANSPORTER_2"/>
    <property type="match status" value="1"/>
</dbReference>
<evidence type="ECO:0000256" key="5">
    <source>
        <dbReference type="ARBA" id="ARBA00022927"/>
    </source>
</evidence>
<keyword evidence="3" id="KW-0547">Nucleotide-binding</keyword>
<dbReference type="GO" id="GO:0043213">
    <property type="term" value="P:bacteriocin transport"/>
    <property type="evidence" value="ECO:0007669"/>
    <property type="project" value="UniProtKB-KW"/>
</dbReference>
<dbReference type="Pfam" id="PF00664">
    <property type="entry name" value="ABC_membrane"/>
    <property type="match status" value="1"/>
</dbReference>
<evidence type="ECO:0000256" key="6">
    <source>
        <dbReference type="ARBA" id="ARBA00022989"/>
    </source>
</evidence>
<dbReference type="RefSeq" id="WP_101834939.1">
    <property type="nucleotide sequence ID" value="NZ_PJZK01000010.1"/>
</dbReference>
<dbReference type="InterPro" id="IPR027417">
    <property type="entry name" value="P-loop_NTPase"/>
</dbReference>
<evidence type="ECO:0000256" key="4">
    <source>
        <dbReference type="ARBA" id="ARBA00022840"/>
    </source>
</evidence>
<dbReference type="CDD" id="cd03228">
    <property type="entry name" value="ABCC_MRP_Like"/>
    <property type="match status" value="1"/>
</dbReference>
<dbReference type="OrthoDB" id="6828292at2"/>
<dbReference type="Gene3D" id="1.20.1560.10">
    <property type="entry name" value="ABC transporter type 1, transmembrane domain"/>
    <property type="match status" value="1"/>
</dbReference>
<dbReference type="Gene3D" id="3.40.50.300">
    <property type="entry name" value="P-loop containing nucleotide triphosphate hydrolases"/>
    <property type="match status" value="1"/>
</dbReference>
<organism evidence="13 14">
    <name type="scientific">Chimaeribacter arupi</name>
    <dbReference type="NCBI Taxonomy" id="2060066"/>
    <lineage>
        <taxon>Bacteria</taxon>
        <taxon>Pseudomonadati</taxon>
        <taxon>Pseudomonadota</taxon>
        <taxon>Gammaproteobacteria</taxon>
        <taxon>Enterobacterales</taxon>
        <taxon>Yersiniaceae</taxon>
        <taxon>Chimaeribacter</taxon>
    </lineage>
</organism>